<reference evidence="2 3" key="1">
    <citation type="submission" date="2021-06" db="EMBL/GenBank/DDBJ databases">
        <title>Caerostris extrusa draft genome.</title>
        <authorList>
            <person name="Kono N."/>
            <person name="Arakawa K."/>
        </authorList>
    </citation>
    <scope>NUCLEOTIDE SEQUENCE [LARGE SCALE GENOMIC DNA]</scope>
</reference>
<evidence type="ECO:0000256" key="1">
    <source>
        <dbReference type="SAM" id="MobiDB-lite"/>
    </source>
</evidence>
<protein>
    <submittedName>
        <fullName evidence="2">Uncharacterized protein</fullName>
    </submittedName>
</protein>
<evidence type="ECO:0000313" key="2">
    <source>
        <dbReference type="EMBL" id="GIX91810.1"/>
    </source>
</evidence>
<evidence type="ECO:0000313" key="3">
    <source>
        <dbReference type="Proteomes" id="UP001054945"/>
    </source>
</evidence>
<name>A0AAV4P3Q5_CAEEX</name>
<feature type="region of interest" description="Disordered" evidence="1">
    <location>
        <begin position="48"/>
        <end position="77"/>
    </location>
</feature>
<feature type="region of interest" description="Disordered" evidence="1">
    <location>
        <begin position="1"/>
        <end position="27"/>
    </location>
</feature>
<dbReference type="AlphaFoldDB" id="A0AAV4P3Q5"/>
<gene>
    <name evidence="2" type="ORF">CEXT_769341</name>
</gene>
<dbReference type="Proteomes" id="UP001054945">
    <property type="component" value="Unassembled WGS sequence"/>
</dbReference>
<accession>A0AAV4P3Q5</accession>
<keyword evidence="3" id="KW-1185">Reference proteome</keyword>
<proteinExistence type="predicted"/>
<sequence>MPIFPKKPTTNVALRPTKEKRGKATVQQKPDPVLLFVCAPEVMEGEAKDRLPFPTKANNKKKNKKGGKDTVQQKPDPVLVFVGAPEMMAMESEGPTPISDKSTYAVSSACQEGLLSKYLGFSEVEQSLFCRDITGCVLNL</sequence>
<dbReference type="EMBL" id="BPLR01021617">
    <property type="protein sequence ID" value="GIX91810.1"/>
    <property type="molecule type" value="Genomic_DNA"/>
</dbReference>
<organism evidence="2 3">
    <name type="scientific">Caerostris extrusa</name>
    <name type="common">Bark spider</name>
    <name type="synonym">Caerostris bankana</name>
    <dbReference type="NCBI Taxonomy" id="172846"/>
    <lineage>
        <taxon>Eukaryota</taxon>
        <taxon>Metazoa</taxon>
        <taxon>Ecdysozoa</taxon>
        <taxon>Arthropoda</taxon>
        <taxon>Chelicerata</taxon>
        <taxon>Arachnida</taxon>
        <taxon>Araneae</taxon>
        <taxon>Araneomorphae</taxon>
        <taxon>Entelegynae</taxon>
        <taxon>Araneoidea</taxon>
        <taxon>Araneidae</taxon>
        <taxon>Caerostris</taxon>
    </lineage>
</organism>
<comment type="caution">
    <text evidence="2">The sequence shown here is derived from an EMBL/GenBank/DDBJ whole genome shotgun (WGS) entry which is preliminary data.</text>
</comment>